<evidence type="ECO:0000259" key="1">
    <source>
        <dbReference type="Pfam" id="PF08241"/>
    </source>
</evidence>
<dbReference type="Proteomes" id="UP000606921">
    <property type="component" value="Unassembled WGS sequence"/>
</dbReference>
<dbReference type="InterPro" id="IPR052356">
    <property type="entry name" value="Thiol_S-MT"/>
</dbReference>
<evidence type="ECO:0000313" key="3">
    <source>
        <dbReference type="Proteomes" id="UP000606921"/>
    </source>
</evidence>
<gene>
    <name evidence="2" type="ORF">REJC140_03730</name>
</gene>
<dbReference type="InterPro" id="IPR013216">
    <property type="entry name" value="Methyltransf_11"/>
</dbReference>
<comment type="caution">
    <text evidence="2">The sequence shown here is derived from an EMBL/GenBank/DDBJ whole genome shotgun (WGS) entry which is preliminary data.</text>
</comment>
<dbReference type="Gene3D" id="3.40.50.150">
    <property type="entry name" value="Vaccinia Virus protein VP39"/>
    <property type="match status" value="1"/>
</dbReference>
<keyword evidence="3" id="KW-1185">Reference proteome</keyword>
<dbReference type="PANTHER" id="PTHR45036:SF1">
    <property type="entry name" value="METHYLTRANSFERASE LIKE 7A"/>
    <property type="match status" value="1"/>
</dbReference>
<dbReference type="PANTHER" id="PTHR45036">
    <property type="entry name" value="METHYLTRANSFERASE LIKE 7B"/>
    <property type="match status" value="1"/>
</dbReference>
<evidence type="ECO:0000313" key="2">
    <source>
        <dbReference type="EMBL" id="CAD7043727.1"/>
    </source>
</evidence>
<dbReference type="SUPFAM" id="SSF53335">
    <property type="entry name" value="S-adenosyl-L-methionine-dependent methyltransferases"/>
    <property type="match status" value="1"/>
</dbReference>
<dbReference type="GO" id="GO:0008168">
    <property type="term" value="F:methyltransferase activity"/>
    <property type="evidence" value="ECO:0007669"/>
    <property type="project" value="UniProtKB-KW"/>
</dbReference>
<proteinExistence type="predicted"/>
<dbReference type="InterPro" id="IPR029063">
    <property type="entry name" value="SAM-dependent_MTases_sf"/>
</dbReference>
<dbReference type="EMBL" id="CABFWF030000013">
    <property type="protein sequence ID" value="CAD7043727.1"/>
    <property type="molecule type" value="Genomic_DNA"/>
</dbReference>
<name>A0ABM8PQY9_9HYPH</name>
<dbReference type="RefSeq" id="WP_142593138.1">
    <property type="nucleotide sequence ID" value="NZ_CABFWF030000013.1"/>
</dbReference>
<sequence length="212" mass="23186">MCGFCQGILKSVGRVIVNKGCSAPPFRAMRERIIPTAYGDVLEVGVGSGHNLDLYDRERTKTLVGVDPDAKILALARRRADDLQRHVRLLEGTAEDLPIETSSVDTLVASYLLCTVVDPERALSEMRRVLRAEGQLIFLEHGASRGRLLPRIQSRVNGAWKLLAGGCNLTWEPLAALARSGFHVELLADEEFGGRMRFLGSHVGGIARRATA</sequence>
<dbReference type="CDD" id="cd02440">
    <property type="entry name" value="AdoMet_MTases"/>
    <property type="match status" value="1"/>
</dbReference>
<reference evidence="2 3" key="1">
    <citation type="submission" date="2020-11" db="EMBL/GenBank/DDBJ databases">
        <authorList>
            <person name="Lassalle F."/>
        </authorList>
    </citation>
    <scope>NUCLEOTIDE SEQUENCE [LARGE SCALE GENOMIC DNA]</scope>
    <source>
        <strain evidence="2 3">JC140</strain>
    </source>
</reference>
<feature type="domain" description="Methyltransferase type 11" evidence="1">
    <location>
        <begin position="42"/>
        <end position="138"/>
    </location>
</feature>
<dbReference type="Pfam" id="PF08241">
    <property type="entry name" value="Methyltransf_11"/>
    <property type="match status" value="1"/>
</dbReference>
<keyword evidence="2" id="KW-0808">Transferase</keyword>
<protein>
    <submittedName>
        <fullName evidence="2">Class I SAM-dependent methyltransferase</fullName>
    </submittedName>
</protein>
<accession>A0ABM8PQY9</accession>
<dbReference type="GO" id="GO:0032259">
    <property type="term" value="P:methylation"/>
    <property type="evidence" value="ECO:0007669"/>
    <property type="project" value="UniProtKB-KW"/>
</dbReference>
<keyword evidence="2" id="KW-0489">Methyltransferase</keyword>
<organism evidence="2 3">
    <name type="scientific">Pseudorhizobium endolithicum</name>
    <dbReference type="NCBI Taxonomy" id="1191678"/>
    <lineage>
        <taxon>Bacteria</taxon>
        <taxon>Pseudomonadati</taxon>
        <taxon>Pseudomonadota</taxon>
        <taxon>Alphaproteobacteria</taxon>
        <taxon>Hyphomicrobiales</taxon>
        <taxon>Rhizobiaceae</taxon>
        <taxon>Rhizobium/Agrobacterium group</taxon>
        <taxon>Pseudorhizobium</taxon>
    </lineage>
</organism>